<accession>A0A6A6IB25</accession>
<evidence type="ECO:0000256" key="5">
    <source>
        <dbReference type="ARBA" id="ARBA00023033"/>
    </source>
</evidence>
<reference evidence="7" key="1">
    <citation type="journal article" date="2020" name="Stud. Mycol.">
        <title>101 Dothideomycetes genomes: a test case for predicting lifestyles and emergence of pathogens.</title>
        <authorList>
            <person name="Haridas S."/>
            <person name="Albert R."/>
            <person name="Binder M."/>
            <person name="Bloem J."/>
            <person name="Labutti K."/>
            <person name="Salamov A."/>
            <person name="Andreopoulos B."/>
            <person name="Baker S."/>
            <person name="Barry K."/>
            <person name="Bills G."/>
            <person name="Bluhm B."/>
            <person name="Cannon C."/>
            <person name="Castanera R."/>
            <person name="Culley D."/>
            <person name="Daum C."/>
            <person name="Ezra D."/>
            <person name="Gonzalez J."/>
            <person name="Henrissat B."/>
            <person name="Kuo A."/>
            <person name="Liang C."/>
            <person name="Lipzen A."/>
            <person name="Lutzoni F."/>
            <person name="Magnuson J."/>
            <person name="Mondo S."/>
            <person name="Nolan M."/>
            <person name="Ohm R."/>
            <person name="Pangilinan J."/>
            <person name="Park H.-J."/>
            <person name="Ramirez L."/>
            <person name="Alfaro M."/>
            <person name="Sun H."/>
            <person name="Tritt A."/>
            <person name="Yoshinaga Y."/>
            <person name="Zwiers L.-H."/>
            <person name="Turgeon B."/>
            <person name="Goodwin S."/>
            <person name="Spatafora J."/>
            <person name="Crous P."/>
            <person name="Grigoriev I."/>
        </authorList>
    </citation>
    <scope>NUCLEOTIDE SEQUENCE</scope>
    <source>
        <strain evidence="7">CBS 122368</strain>
    </source>
</reference>
<gene>
    <name evidence="7" type="ORF">BU26DRAFT_506678</name>
</gene>
<dbReference type="SUPFAM" id="SSF54373">
    <property type="entry name" value="FAD-linked reductases, C-terminal domain"/>
    <property type="match status" value="1"/>
</dbReference>
<evidence type="ECO:0000256" key="4">
    <source>
        <dbReference type="ARBA" id="ARBA00023002"/>
    </source>
</evidence>
<evidence type="ECO:0000256" key="3">
    <source>
        <dbReference type="ARBA" id="ARBA00022827"/>
    </source>
</evidence>
<dbReference type="AlphaFoldDB" id="A0A6A6IB25"/>
<dbReference type="OrthoDB" id="9993796at2759"/>
<sequence length="422" mass="46335">MVNEKRLKAIIAGSGLAGLSAARILREHHDVTVYERGGPDAATGGQGIMLAPNGVKILNSMGYDPHRAGAVPILGFRMYDQKGNMLQDQDMDLKPKYGADCLGQKRSDFRDELMRLATAPSAELGIGGEPTKMVFNNAVVELDPDQGVVTLEDGSTATADVVIIADGVHSRFRTTIVGAGHEAKKTGMTCYRVAVSTEDAKKALGDLPLPDWWDPATCNNRSSMIFAGDGSPRFIVTYPLRHQTYFNLSCILQTQNSSKSATESWHAEGDRGKLLEAFGDFNEPLKRILGAATEIKVWELQDLDPLPSWVRGRAMLIGDAAHAMTPMHGQGANMSVEDAESLRLLAPGTSRADVPRLLRLAESVRRPRAKRVLEDTRKAHFEFKQGVQMDDETMDFDFGFRYDGVFEALRERERESGGGDRR</sequence>
<evidence type="ECO:0000313" key="8">
    <source>
        <dbReference type="Proteomes" id="UP000800094"/>
    </source>
</evidence>
<dbReference type="PRINTS" id="PR00420">
    <property type="entry name" value="RNGMNOXGNASE"/>
</dbReference>
<dbReference type="EMBL" id="ML987197">
    <property type="protein sequence ID" value="KAF2247439.1"/>
    <property type="molecule type" value="Genomic_DNA"/>
</dbReference>
<evidence type="ECO:0000256" key="2">
    <source>
        <dbReference type="ARBA" id="ARBA00022630"/>
    </source>
</evidence>
<keyword evidence="4" id="KW-0560">Oxidoreductase</keyword>
<dbReference type="GO" id="GO:0071949">
    <property type="term" value="F:FAD binding"/>
    <property type="evidence" value="ECO:0007669"/>
    <property type="project" value="InterPro"/>
</dbReference>
<name>A0A6A6IB25_9PLEO</name>
<dbReference type="SUPFAM" id="SSF51905">
    <property type="entry name" value="FAD/NAD(P)-binding domain"/>
    <property type="match status" value="1"/>
</dbReference>
<dbReference type="PANTHER" id="PTHR13789">
    <property type="entry name" value="MONOOXYGENASE"/>
    <property type="match status" value="1"/>
</dbReference>
<evidence type="ECO:0000259" key="6">
    <source>
        <dbReference type="Pfam" id="PF01494"/>
    </source>
</evidence>
<feature type="domain" description="FAD-binding" evidence="6">
    <location>
        <begin position="8"/>
        <end position="374"/>
    </location>
</feature>
<dbReference type="GeneID" id="54580266"/>
<keyword evidence="8" id="KW-1185">Reference proteome</keyword>
<evidence type="ECO:0000256" key="1">
    <source>
        <dbReference type="ARBA" id="ARBA00007992"/>
    </source>
</evidence>
<dbReference type="Proteomes" id="UP000800094">
    <property type="component" value="Unassembled WGS sequence"/>
</dbReference>
<dbReference type="GO" id="GO:0004497">
    <property type="term" value="F:monooxygenase activity"/>
    <property type="evidence" value="ECO:0007669"/>
    <property type="project" value="UniProtKB-KW"/>
</dbReference>
<dbReference type="Pfam" id="PF01494">
    <property type="entry name" value="FAD_binding_3"/>
    <property type="match status" value="1"/>
</dbReference>
<keyword evidence="5" id="KW-0503">Monooxygenase</keyword>
<dbReference type="InterPro" id="IPR050493">
    <property type="entry name" value="FAD-dep_Monooxygenase_BioMet"/>
</dbReference>
<evidence type="ECO:0000313" key="7">
    <source>
        <dbReference type="EMBL" id="KAF2247439.1"/>
    </source>
</evidence>
<dbReference type="Gene3D" id="3.50.50.60">
    <property type="entry name" value="FAD/NAD(P)-binding domain"/>
    <property type="match status" value="1"/>
</dbReference>
<protein>
    <submittedName>
        <fullName evidence="7">FAD binding domain protein</fullName>
    </submittedName>
</protein>
<keyword evidence="2" id="KW-0285">Flavoprotein</keyword>
<proteinExistence type="inferred from homology"/>
<keyword evidence="3" id="KW-0274">FAD</keyword>
<dbReference type="RefSeq" id="XP_033682443.1">
    <property type="nucleotide sequence ID" value="XM_033826936.1"/>
</dbReference>
<dbReference type="PANTHER" id="PTHR13789:SF314">
    <property type="entry name" value="FAD-BINDING DOMAIN-CONTAINING PROTEIN"/>
    <property type="match status" value="1"/>
</dbReference>
<comment type="similarity">
    <text evidence="1">Belongs to the paxM FAD-dependent monooxygenase family.</text>
</comment>
<dbReference type="InterPro" id="IPR002938">
    <property type="entry name" value="FAD-bd"/>
</dbReference>
<organism evidence="7 8">
    <name type="scientific">Trematosphaeria pertusa</name>
    <dbReference type="NCBI Taxonomy" id="390896"/>
    <lineage>
        <taxon>Eukaryota</taxon>
        <taxon>Fungi</taxon>
        <taxon>Dikarya</taxon>
        <taxon>Ascomycota</taxon>
        <taxon>Pezizomycotina</taxon>
        <taxon>Dothideomycetes</taxon>
        <taxon>Pleosporomycetidae</taxon>
        <taxon>Pleosporales</taxon>
        <taxon>Massarineae</taxon>
        <taxon>Trematosphaeriaceae</taxon>
        <taxon>Trematosphaeria</taxon>
    </lineage>
</organism>
<dbReference type="InterPro" id="IPR036188">
    <property type="entry name" value="FAD/NAD-bd_sf"/>
</dbReference>